<dbReference type="InterPro" id="IPR003661">
    <property type="entry name" value="HisK_dim/P_dom"/>
</dbReference>
<feature type="compositionally biased region" description="Polar residues" evidence="11">
    <location>
        <begin position="1"/>
        <end position="10"/>
    </location>
</feature>
<dbReference type="InterPro" id="IPR036097">
    <property type="entry name" value="HisK_dim/P_sf"/>
</dbReference>
<keyword evidence="9 12" id="KW-1133">Transmembrane helix</keyword>
<gene>
    <name evidence="17" type="ORF">CS062_00885</name>
</gene>
<organism evidence="17 18">
    <name type="scientific">Roseateles chitinivorans</name>
    <dbReference type="NCBI Taxonomy" id="2917965"/>
    <lineage>
        <taxon>Bacteria</taxon>
        <taxon>Pseudomonadati</taxon>
        <taxon>Pseudomonadota</taxon>
        <taxon>Betaproteobacteria</taxon>
        <taxon>Burkholderiales</taxon>
        <taxon>Sphaerotilaceae</taxon>
        <taxon>Roseateles</taxon>
    </lineage>
</organism>
<evidence type="ECO:0000256" key="7">
    <source>
        <dbReference type="ARBA" id="ARBA00022692"/>
    </source>
</evidence>
<dbReference type="InterPro" id="IPR042240">
    <property type="entry name" value="CHASE_sf"/>
</dbReference>
<dbReference type="PRINTS" id="PR00344">
    <property type="entry name" value="BCTRLSENSOR"/>
</dbReference>
<feature type="transmembrane region" description="Helical" evidence="12">
    <location>
        <begin position="180"/>
        <end position="203"/>
    </location>
</feature>
<dbReference type="Proteomes" id="UP000231501">
    <property type="component" value="Unassembled WGS sequence"/>
</dbReference>
<dbReference type="PANTHER" id="PTHR43047">
    <property type="entry name" value="TWO-COMPONENT HISTIDINE PROTEIN KINASE"/>
    <property type="match status" value="1"/>
</dbReference>
<dbReference type="InterPro" id="IPR001610">
    <property type="entry name" value="PAC"/>
</dbReference>
<dbReference type="InterPro" id="IPR000014">
    <property type="entry name" value="PAS"/>
</dbReference>
<evidence type="ECO:0000256" key="5">
    <source>
        <dbReference type="ARBA" id="ARBA00022553"/>
    </source>
</evidence>
<dbReference type="InterPro" id="IPR007895">
    <property type="entry name" value="MASE1"/>
</dbReference>
<evidence type="ECO:0000256" key="3">
    <source>
        <dbReference type="ARBA" id="ARBA00012438"/>
    </source>
</evidence>
<dbReference type="PANTHER" id="PTHR43047:SF72">
    <property type="entry name" value="OSMOSENSING HISTIDINE PROTEIN KINASE SLN1"/>
    <property type="match status" value="1"/>
</dbReference>
<dbReference type="Gene3D" id="1.10.287.130">
    <property type="match status" value="1"/>
</dbReference>
<dbReference type="GO" id="GO:0009927">
    <property type="term" value="F:histidine phosphotransfer kinase activity"/>
    <property type="evidence" value="ECO:0007669"/>
    <property type="project" value="TreeGrafter"/>
</dbReference>
<dbReference type="PROSITE" id="PS50113">
    <property type="entry name" value="PAC"/>
    <property type="match status" value="1"/>
</dbReference>
<evidence type="ECO:0000256" key="9">
    <source>
        <dbReference type="ARBA" id="ARBA00022989"/>
    </source>
</evidence>
<evidence type="ECO:0000259" key="14">
    <source>
        <dbReference type="PROSITE" id="PS50112"/>
    </source>
</evidence>
<evidence type="ECO:0000256" key="10">
    <source>
        <dbReference type="ARBA" id="ARBA00023136"/>
    </source>
</evidence>
<dbReference type="InterPro" id="IPR000700">
    <property type="entry name" value="PAS-assoc_C"/>
</dbReference>
<evidence type="ECO:0000259" key="16">
    <source>
        <dbReference type="PROSITE" id="PS50839"/>
    </source>
</evidence>
<dbReference type="InterPro" id="IPR036890">
    <property type="entry name" value="HATPase_C_sf"/>
</dbReference>
<dbReference type="Pfam" id="PF00512">
    <property type="entry name" value="HisKA"/>
    <property type="match status" value="1"/>
</dbReference>
<feature type="region of interest" description="Disordered" evidence="11">
    <location>
        <begin position="1"/>
        <end position="23"/>
    </location>
</feature>
<dbReference type="Pfam" id="PF02518">
    <property type="entry name" value="HATPase_c"/>
    <property type="match status" value="1"/>
</dbReference>
<dbReference type="NCBIfam" id="TIGR00229">
    <property type="entry name" value="sensory_box"/>
    <property type="match status" value="1"/>
</dbReference>
<name>A0A2G9CHZ2_9BURK</name>
<evidence type="ECO:0000256" key="2">
    <source>
        <dbReference type="ARBA" id="ARBA00004651"/>
    </source>
</evidence>
<feature type="domain" description="CHASE" evidence="16">
    <location>
        <begin position="276"/>
        <end position="442"/>
    </location>
</feature>
<dbReference type="InterPro" id="IPR035965">
    <property type="entry name" value="PAS-like_dom_sf"/>
</dbReference>
<evidence type="ECO:0000256" key="12">
    <source>
        <dbReference type="SAM" id="Phobius"/>
    </source>
</evidence>
<keyword evidence="7 12" id="KW-0812">Transmembrane</keyword>
<dbReference type="EMBL" id="PEOG01000005">
    <property type="protein sequence ID" value="PIM55119.1"/>
    <property type="molecule type" value="Genomic_DNA"/>
</dbReference>
<feature type="transmembrane region" description="Helical" evidence="12">
    <location>
        <begin position="31"/>
        <end position="52"/>
    </location>
</feature>
<dbReference type="Gene3D" id="3.30.450.350">
    <property type="entry name" value="CHASE domain"/>
    <property type="match status" value="1"/>
</dbReference>
<comment type="catalytic activity">
    <reaction evidence="1">
        <text>ATP + protein L-histidine = ADP + protein N-phospho-L-histidine.</text>
        <dbReference type="EC" id="2.7.13.3"/>
    </reaction>
</comment>
<dbReference type="SUPFAM" id="SSF47384">
    <property type="entry name" value="Homodimeric domain of signal transducing histidine kinase"/>
    <property type="match status" value="1"/>
</dbReference>
<dbReference type="InterPro" id="IPR003594">
    <property type="entry name" value="HATPase_dom"/>
</dbReference>
<keyword evidence="10 12" id="KW-0472">Membrane</keyword>
<dbReference type="CDD" id="cd00082">
    <property type="entry name" value="HisKA"/>
    <property type="match status" value="1"/>
</dbReference>
<evidence type="ECO:0000256" key="8">
    <source>
        <dbReference type="ARBA" id="ARBA00022777"/>
    </source>
</evidence>
<dbReference type="SUPFAM" id="SSF55874">
    <property type="entry name" value="ATPase domain of HSP90 chaperone/DNA topoisomerase II/histidine kinase"/>
    <property type="match status" value="1"/>
</dbReference>
<dbReference type="Pfam" id="PF05231">
    <property type="entry name" value="MASE1"/>
    <property type="match status" value="1"/>
</dbReference>
<dbReference type="GO" id="GO:0000155">
    <property type="term" value="F:phosphorelay sensor kinase activity"/>
    <property type="evidence" value="ECO:0007669"/>
    <property type="project" value="InterPro"/>
</dbReference>
<keyword evidence="4" id="KW-1003">Cell membrane</keyword>
<dbReference type="InterPro" id="IPR005467">
    <property type="entry name" value="His_kinase_dom"/>
</dbReference>
<dbReference type="PROSITE" id="PS50109">
    <property type="entry name" value="HIS_KIN"/>
    <property type="match status" value="1"/>
</dbReference>
<reference evidence="17 18" key="1">
    <citation type="submission" date="2017-11" db="EMBL/GenBank/DDBJ databases">
        <title>Draft genome sequence of Mitsuaria sp. HWN-4.</title>
        <authorList>
            <person name="Gundlapally S.R."/>
        </authorList>
    </citation>
    <scope>NUCLEOTIDE SEQUENCE [LARGE SCALE GENOMIC DNA]</scope>
    <source>
        <strain evidence="17 18">HWN-4</strain>
    </source>
</reference>
<comment type="caution">
    <text evidence="17">The sequence shown here is derived from an EMBL/GenBank/DDBJ whole genome shotgun (WGS) entry which is preliminary data.</text>
</comment>
<dbReference type="OrthoDB" id="5290456at2"/>
<dbReference type="EC" id="2.7.13.3" evidence="3"/>
<dbReference type="Pfam" id="PF03924">
    <property type="entry name" value="CHASE"/>
    <property type="match status" value="1"/>
</dbReference>
<keyword evidence="18" id="KW-1185">Reference proteome</keyword>
<feature type="domain" description="PAS" evidence="14">
    <location>
        <begin position="556"/>
        <end position="626"/>
    </location>
</feature>
<comment type="subcellular location">
    <subcellularLocation>
        <location evidence="2">Cell membrane</location>
        <topology evidence="2">Multi-pass membrane protein</topology>
    </subcellularLocation>
</comment>
<keyword evidence="6" id="KW-0808">Transferase</keyword>
<dbReference type="SMART" id="SM00091">
    <property type="entry name" value="PAS"/>
    <property type="match status" value="1"/>
</dbReference>
<dbReference type="InterPro" id="IPR004358">
    <property type="entry name" value="Sig_transdc_His_kin-like_C"/>
</dbReference>
<evidence type="ECO:0000259" key="15">
    <source>
        <dbReference type="PROSITE" id="PS50113"/>
    </source>
</evidence>
<evidence type="ECO:0000256" key="6">
    <source>
        <dbReference type="ARBA" id="ARBA00022679"/>
    </source>
</evidence>
<feature type="transmembrane region" description="Helical" evidence="12">
    <location>
        <begin position="103"/>
        <end position="124"/>
    </location>
</feature>
<evidence type="ECO:0000256" key="4">
    <source>
        <dbReference type="ARBA" id="ARBA00022475"/>
    </source>
</evidence>
<dbReference type="GO" id="GO:0005886">
    <property type="term" value="C:plasma membrane"/>
    <property type="evidence" value="ECO:0007669"/>
    <property type="project" value="UniProtKB-SubCell"/>
</dbReference>
<dbReference type="RefSeq" id="WP_099859592.1">
    <property type="nucleotide sequence ID" value="NZ_PEOG01000005.1"/>
</dbReference>
<dbReference type="PROSITE" id="PS50112">
    <property type="entry name" value="PAS"/>
    <property type="match status" value="1"/>
</dbReference>
<accession>A0A2G9CHZ2</accession>
<evidence type="ECO:0000256" key="1">
    <source>
        <dbReference type="ARBA" id="ARBA00000085"/>
    </source>
</evidence>
<keyword evidence="8 17" id="KW-0418">Kinase</keyword>
<feature type="transmembrane region" description="Helical" evidence="12">
    <location>
        <begin position="144"/>
        <end position="168"/>
    </location>
</feature>
<dbReference type="CDD" id="cd00130">
    <property type="entry name" value="PAS"/>
    <property type="match status" value="1"/>
</dbReference>
<protein>
    <recommendedName>
        <fullName evidence="3">histidine kinase</fullName>
        <ecNumber evidence="3">2.7.13.3</ecNumber>
    </recommendedName>
</protein>
<feature type="domain" description="Histidine kinase" evidence="13">
    <location>
        <begin position="699"/>
        <end position="918"/>
    </location>
</feature>
<evidence type="ECO:0000256" key="11">
    <source>
        <dbReference type="SAM" id="MobiDB-lite"/>
    </source>
</evidence>
<dbReference type="SMART" id="SM00388">
    <property type="entry name" value="HisKA"/>
    <property type="match status" value="1"/>
</dbReference>
<dbReference type="SMART" id="SM00086">
    <property type="entry name" value="PAC"/>
    <property type="match status" value="1"/>
</dbReference>
<dbReference type="InterPro" id="IPR013655">
    <property type="entry name" value="PAS_fold_3"/>
</dbReference>
<proteinExistence type="predicted"/>
<dbReference type="SMART" id="SM00387">
    <property type="entry name" value="HATPase_c"/>
    <property type="match status" value="1"/>
</dbReference>
<evidence type="ECO:0000313" key="17">
    <source>
        <dbReference type="EMBL" id="PIM55119.1"/>
    </source>
</evidence>
<evidence type="ECO:0000313" key="18">
    <source>
        <dbReference type="Proteomes" id="UP000231501"/>
    </source>
</evidence>
<dbReference type="SUPFAM" id="SSF55785">
    <property type="entry name" value="PYP-like sensor domain (PAS domain)"/>
    <property type="match status" value="1"/>
</dbReference>
<sequence length="921" mass="99051">MTEAPSSTNVVAAPGRHAPEDPPPGRSLARLAVLNAAVALAYAVLGVLALRLILPPDFVSPIYPAAGLAVAAVLRWGRPVLPGIALGGAAVSLAIGVERGHLALLQPLLVGIGGALQAWLGAVLARRWTGPHPPLCEPAELLRFLAATAGVACLVGPTVGVAALWGSGAIGPSQVASHWLAWWIGDAIGVLIGAPVSLALFGLPRRHWAPRRLSVALPLVIACALLFGATRQVADNEEGRRRQAFELEATSALSSLADTLSMPLTALEANHSLLLVAPHISRADFERAHAERARAGGAVHAVGWAPLLRPQEVPAFERAAQADGYLNYRVFERRRPGDLQPDPDLLLPIRLIAPYARNRPAMGANIRSIPQARAAQERAIATGQPAATESFPLSQDVGVTLMGVVVYRALYEGGSTEPRDAAGRPRRPLGVAFATLRPEALLHGALPARAGQLDYCLLDATPGSQRPLLAGDARCLRLPDTLPSQSRELDFAGRAWRLVVYSPTGLPALEGSAALPFAIAGLTGTALLGLLLLTITGTTARVARRVEEARLRLRDSEERFRTIVEHAPIGVVSCDLKARPQEVNPYFCQLLGMSVEQLKARSVMAITHPDDRAEDSRLGMALIRGELGRYSRIKRYIGAQGQLITVRATVSLLRDAQGQPYRLLGIVEDIGEQLRLAELERTHEAELAANRAKNEFLSRMSHELRTPLNAMLGFAQLLEADHDPILSPRQRGWLAQIQQSGWHLLQMIDDTLDLSRLDADQLRVRIEHLDLEPIAADSLAMVESQRRRLGVSIEVELASDACELRADATRLKQVLTNLLSNAVKYNHAGGKVWLRARRAGESMVELSVSDTGPGLSDAQKAQLFQPFNRLGREVGGIEGTGIGLVITQRLLALMGSELRVDSRLEEGSTFSFQLPVSSANQ</sequence>
<dbReference type="Gene3D" id="3.30.565.10">
    <property type="entry name" value="Histidine kinase-like ATPase, C-terminal domain"/>
    <property type="match status" value="1"/>
</dbReference>
<dbReference type="InterPro" id="IPR006189">
    <property type="entry name" value="CHASE_dom"/>
</dbReference>
<evidence type="ECO:0000259" key="13">
    <source>
        <dbReference type="PROSITE" id="PS50109"/>
    </source>
</evidence>
<dbReference type="Gene3D" id="3.30.450.20">
    <property type="entry name" value="PAS domain"/>
    <property type="match status" value="1"/>
</dbReference>
<feature type="domain" description="PAC" evidence="15">
    <location>
        <begin position="630"/>
        <end position="682"/>
    </location>
</feature>
<feature type="transmembrane region" description="Helical" evidence="12">
    <location>
        <begin position="215"/>
        <end position="234"/>
    </location>
</feature>
<dbReference type="PROSITE" id="PS50839">
    <property type="entry name" value="CHASE"/>
    <property type="match status" value="1"/>
</dbReference>
<dbReference type="Pfam" id="PF08447">
    <property type="entry name" value="PAS_3"/>
    <property type="match status" value="1"/>
</dbReference>
<dbReference type="AlphaFoldDB" id="A0A2G9CHZ2"/>
<keyword evidence="5" id="KW-0597">Phosphoprotein</keyword>
<dbReference type="SMART" id="SM01079">
    <property type="entry name" value="CHASE"/>
    <property type="match status" value="1"/>
</dbReference>